<dbReference type="RefSeq" id="WP_170831425.1">
    <property type="nucleotide sequence ID" value="NZ_FNPX01000008.1"/>
</dbReference>
<sequence length="51" mass="5705">MDMQTIKAALSDLEETLDLTSVIICLADTTEIRLAKCAETGERFWSFPINV</sequence>
<evidence type="ECO:0000313" key="2">
    <source>
        <dbReference type="Proteomes" id="UP000198914"/>
    </source>
</evidence>
<name>A0A1H3RF65_9RHOB</name>
<gene>
    <name evidence="1" type="ORF">SAMN05444004_10893</name>
</gene>
<protein>
    <submittedName>
        <fullName evidence="1">Uncharacterized protein</fullName>
    </submittedName>
</protein>
<reference evidence="2" key="1">
    <citation type="submission" date="2016-10" db="EMBL/GenBank/DDBJ databases">
        <authorList>
            <person name="Varghese N."/>
            <person name="Submissions S."/>
        </authorList>
    </citation>
    <scope>NUCLEOTIDE SEQUENCE [LARGE SCALE GENOMIC DNA]</scope>
    <source>
        <strain evidence="2">DSM 100420</strain>
    </source>
</reference>
<evidence type="ECO:0000313" key="1">
    <source>
        <dbReference type="EMBL" id="SDZ24270.1"/>
    </source>
</evidence>
<keyword evidence="2" id="KW-1185">Reference proteome</keyword>
<dbReference type="Proteomes" id="UP000198914">
    <property type="component" value="Unassembled WGS sequence"/>
</dbReference>
<dbReference type="AlphaFoldDB" id="A0A1H3RF65"/>
<dbReference type="EMBL" id="FNPX01000008">
    <property type="protein sequence ID" value="SDZ24270.1"/>
    <property type="molecule type" value="Genomic_DNA"/>
</dbReference>
<organism evidence="1 2">
    <name type="scientific">Jannaschia faecimaris</name>
    <dbReference type="NCBI Taxonomy" id="1244108"/>
    <lineage>
        <taxon>Bacteria</taxon>
        <taxon>Pseudomonadati</taxon>
        <taxon>Pseudomonadota</taxon>
        <taxon>Alphaproteobacteria</taxon>
        <taxon>Rhodobacterales</taxon>
        <taxon>Roseobacteraceae</taxon>
        <taxon>Jannaschia</taxon>
    </lineage>
</organism>
<accession>A0A1H3RF65</accession>
<proteinExistence type="predicted"/>